<reference evidence="2" key="1">
    <citation type="submission" date="2017-10" db="EMBL/GenBank/DDBJ databases">
        <authorList>
            <person name="Gaisin V.A."/>
            <person name="Rysina M.S."/>
            <person name="Grouzdev D.S."/>
        </authorList>
    </citation>
    <scope>NUCLEOTIDE SEQUENCE [LARGE SCALE GENOMIC DNA]</scope>
    <source>
        <strain evidence="2">V1</strain>
    </source>
</reference>
<proteinExistence type="predicted"/>
<name>A0A317T5E3_9CHLB</name>
<gene>
    <name evidence="1" type="ORF">CR164_08550</name>
</gene>
<sequence>MILDIVLLSKLPMMLLGITDAFCQRFIFIVNILDDTKKQFTIIIRKKTCYRCRTMLGSFG</sequence>
<evidence type="ECO:0000313" key="2">
    <source>
        <dbReference type="Proteomes" id="UP000246278"/>
    </source>
</evidence>
<keyword evidence="2" id="KW-1185">Reference proteome</keyword>
<organism evidence="1 2">
    <name type="scientific">Prosthecochloris marina</name>
    <dbReference type="NCBI Taxonomy" id="2017681"/>
    <lineage>
        <taxon>Bacteria</taxon>
        <taxon>Pseudomonadati</taxon>
        <taxon>Chlorobiota</taxon>
        <taxon>Chlorobiia</taxon>
        <taxon>Chlorobiales</taxon>
        <taxon>Chlorobiaceae</taxon>
        <taxon>Prosthecochloris</taxon>
    </lineage>
</organism>
<dbReference type="Proteomes" id="UP000246278">
    <property type="component" value="Unassembled WGS sequence"/>
</dbReference>
<comment type="caution">
    <text evidence="1">The sequence shown here is derived from an EMBL/GenBank/DDBJ whole genome shotgun (WGS) entry which is preliminary data.</text>
</comment>
<dbReference type="EMBL" id="PDNZ01000005">
    <property type="protein sequence ID" value="PWW81858.1"/>
    <property type="molecule type" value="Genomic_DNA"/>
</dbReference>
<evidence type="ECO:0000313" key="1">
    <source>
        <dbReference type="EMBL" id="PWW81858.1"/>
    </source>
</evidence>
<dbReference type="AlphaFoldDB" id="A0A317T5E3"/>
<accession>A0A317T5E3</accession>
<protein>
    <submittedName>
        <fullName evidence="1">Uncharacterized protein</fullName>
    </submittedName>
</protein>